<evidence type="ECO:0000313" key="2">
    <source>
        <dbReference type="EMBL" id="SFB14043.1"/>
    </source>
</evidence>
<dbReference type="Gene3D" id="3.40.50.720">
    <property type="entry name" value="NAD(P)-binding Rossmann-like Domain"/>
    <property type="match status" value="1"/>
</dbReference>
<dbReference type="EMBL" id="FOJX01000015">
    <property type="protein sequence ID" value="SFB14043.1"/>
    <property type="molecule type" value="Genomic_DNA"/>
</dbReference>
<evidence type="ECO:0000313" key="3">
    <source>
        <dbReference type="Proteomes" id="UP000183843"/>
    </source>
</evidence>
<organism evidence="2 3">
    <name type="scientific">Selenomonas ruminantium</name>
    <dbReference type="NCBI Taxonomy" id="971"/>
    <lineage>
        <taxon>Bacteria</taxon>
        <taxon>Bacillati</taxon>
        <taxon>Bacillota</taxon>
        <taxon>Negativicutes</taxon>
        <taxon>Selenomonadales</taxon>
        <taxon>Selenomonadaceae</taxon>
        <taxon>Selenomonas</taxon>
    </lineage>
</organism>
<accession>A0A1I0YPI1</accession>
<dbReference type="Gene3D" id="3.90.550.10">
    <property type="entry name" value="Spore Coat Polysaccharide Biosynthesis Protein SpsA, Chain A"/>
    <property type="match status" value="1"/>
</dbReference>
<dbReference type="InterPro" id="IPR029044">
    <property type="entry name" value="Nucleotide-diphossugar_trans"/>
</dbReference>
<dbReference type="RefSeq" id="WP_074817350.1">
    <property type="nucleotide sequence ID" value="NZ_FOJX01000015.1"/>
</dbReference>
<dbReference type="Proteomes" id="UP000183843">
    <property type="component" value="Unassembled WGS sequence"/>
</dbReference>
<name>A0A1I0YPI1_SELRU</name>
<gene>
    <name evidence="2" type="ORF">SAMN05216587_11545</name>
</gene>
<reference evidence="2 3" key="1">
    <citation type="submission" date="2016-10" db="EMBL/GenBank/DDBJ databases">
        <authorList>
            <person name="de Groot N.N."/>
        </authorList>
    </citation>
    <scope>NUCLEOTIDE SEQUENCE [LARGE SCALE GENOMIC DNA]</scope>
    <source>
        <strain evidence="2 3">L14</strain>
    </source>
</reference>
<protein>
    <submittedName>
        <fullName evidence="2">Glycosyltransferase, GT2 family</fullName>
    </submittedName>
</protein>
<dbReference type="Pfam" id="PF08484">
    <property type="entry name" value="Methyltransf_14"/>
    <property type="match status" value="1"/>
</dbReference>
<dbReference type="GO" id="GO:0016740">
    <property type="term" value="F:transferase activity"/>
    <property type="evidence" value="ECO:0007669"/>
    <property type="project" value="UniProtKB-KW"/>
</dbReference>
<dbReference type="AlphaFoldDB" id="A0A1I0YPI1"/>
<feature type="domain" description="C-methyltransferase" evidence="1">
    <location>
        <begin position="10"/>
        <end position="68"/>
    </location>
</feature>
<dbReference type="InterPro" id="IPR013691">
    <property type="entry name" value="MeTrfase_14"/>
</dbReference>
<proteinExistence type="predicted"/>
<sequence>MYEKYYSFKKKTISDGLLELKRKGKSVAVWSAGNRGEVFLKIYDPEKKYIDYVFDMNQDLNGQCMETGHPIADYKSTVVDLVIFLDPVYEIDSVVRLKKSGSKARICCLDDVLFGDVSFEDSFDMYTGTISLPAVRKAKIASLTIMYNMEPEKVFRNIMTYADQVDRVYIFDNSPISHQDFFEGRDLSAHIRYIHGEGKNYGIGIPINRVAEEIHREGFEWLITFDQDSRAFPNTIHEMRRYVDSSFYDEKVGLVAPNIWGHLEHQTRQNMLITPYLTYKHEVIQSGAMHRLDILKQIGGYNEDLFIDFVDFEYSFRVRKAGYSIIYLNRVYLDHQTEDEYEGFFCKSAGFILKGKVSLTRYYYHFRNFYYCAINFGYQDAIFAEVCKDAKERIIRKMRFDFSEETINRVLAIAERDAEEGRMGEVLDTSWNI</sequence>
<evidence type="ECO:0000259" key="1">
    <source>
        <dbReference type="Pfam" id="PF08484"/>
    </source>
</evidence>
<keyword evidence="2" id="KW-0808">Transferase</keyword>
<dbReference type="SUPFAM" id="SSF53448">
    <property type="entry name" value="Nucleotide-diphospho-sugar transferases"/>
    <property type="match status" value="1"/>
</dbReference>